<dbReference type="RefSeq" id="WP_238242592.1">
    <property type="nucleotide sequence ID" value="NZ_BPQP01000008.1"/>
</dbReference>
<evidence type="ECO:0000313" key="2">
    <source>
        <dbReference type="EMBL" id="GJD93384.1"/>
    </source>
</evidence>
<organism evidence="2 3">
    <name type="scientific">Methylobacterium iners</name>
    <dbReference type="NCBI Taxonomy" id="418707"/>
    <lineage>
        <taxon>Bacteria</taxon>
        <taxon>Pseudomonadati</taxon>
        <taxon>Pseudomonadota</taxon>
        <taxon>Alphaproteobacteria</taxon>
        <taxon>Hyphomicrobiales</taxon>
        <taxon>Methylobacteriaceae</taxon>
        <taxon>Methylobacterium</taxon>
    </lineage>
</organism>
<proteinExistence type="predicted"/>
<gene>
    <name evidence="2" type="ORF">OCOJLMKI_0578</name>
</gene>
<dbReference type="EMBL" id="BPQP01000008">
    <property type="protein sequence ID" value="GJD93384.1"/>
    <property type="molecule type" value="Genomic_DNA"/>
</dbReference>
<keyword evidence="1" id="KW-0472">Membrane</keyword>
<protein>
    <submittedName>
        <fullName evidence="2">Uncharacterized protein</fullName>
    </submittedName>
</protein>
<keyword evidence="1" id="KW-0812">Transmembrane</keyword>
<accession>A0ABQ4RRP4</accession>
<comment type="caution">
    <text evidence="2">The sequence shown here is derived from an EMBL/GenBank/DDBJ whole genome shotgun (WGS) entry which is preliminary data.</text>
</comment>
<reference evidence="2" key="1">
    <citation type="journal article" date="2021" name="Front. Microbiol.">
        <title>Comprehensive Comparative Genomics and Phenotyping of Methylobacterium Species.</title>
        <authorList>
            <person name="Alessa O."/>
            <person name="Ogura Y."/>
            <person name="Fujitani Y."/>
            <person name="Takami H."/>
            <person name="Hayashi T."/>
            <person name="Sahin N."/>
            <person name="Tani A."/>
        </authorList>
    </citation>
    <scope>NUCLEOTIDE SEQUENCE</scope>
    <source>
        <strain evidence="2">DSM 19015</strain>
    </source>
</reference>
<reference evidence="2" key="2">
    <citation type="submission" date="2021-08" db="EMBL/GenBank/DDBJ databases">
        <authorList>
            <person name="Tani A."/>
            <person name="Ola A."/>
            <person name="Ogura Y."/>
            <person name="Katsura K."/>
            <person name="Hayashi T."/>
        </authorList>
    </citation>
    <scope>NUCLEOTIDE SEQUENCE</scope>
    <source>
        <strain evidence="2">DSM 19015</strain>
    </source>
</reference>
<dbReference type="Proteomes" id="UP001055125">
    <property type="component" value="Unassembled WGS sequence"/>
</dbReference>
<keyword evidence="1" id="KW-1133">Transmembrane helix</keyword>
<feature type="transmembrane region" description="Helical" evidence="1">
    <location>
        <begin position="12"/>
        <end position="34"/>
    </location>
</feature>
<keyword evidence="3" id="KW-1185">Reference proteome</keyword>
<evidence type="ECO:0000313" key="3">
    <source>
        <dbReference type="Proteomes" id="UP001055125"/>
    </source>
</evidence>
<feature type="transmembrane region" description="Helical" evidence="1">
    <location>
        <begin position="54"/>
        <end position="73"/>
    </location>
</feature>
<sequence length="78" mass="8127">MNGTPANTETKPWYLSKTIIGTAITGVAIVGGFFGVDLDEETKKLVVDQTEALVVAGAALGGTVLTIYGRFAAKKALR</sequence>
<evidence type="ECO:0000256" key="1">
    <source>
        <dbReference type="SAM" id="Phobius"/>
    </source>
</evidence>
<name>A0ABQ4RRP4_9HYPH</name>